<protein>
    <submittedName>
        <fullName evidence="6">D-malate degradation protein R</fullName>
    </submittedName>
</protein>
<evidence type="ECO:0000256" key="1">
    <source>
        <dbReference type="ARBA" id="ARBA00009437"/>
    </source>
</evidence>
<evidence type="ECO:0000256" key="3">
    <source>
        <dbReference type="ARBA" id="ARBA00023125"/>
    </source>
</evidence>
<name>A0A447V3Q5_9ENTR</name>
<comment type="similarity">
    <text evidence="1">Belongs to the LysR transcriptional regulatory family.</text>
</comment>
<sequence length="311" mass="34193">MINQLQCFVESADAGSFSAAGRRLALTSAAVGKNVTSLENQLGVRLFQRSTRKLTLTEAGAFFLEEVRGGLTSIQMAMDNLGASAQQPSGPLKVSVGTHFGMHYLLPLLDEFLSCYPHIRPDWEFDNRKVDLIGERFDAAIGGGFELAQGVVARELAPSHSILAASPAYLAMTSPFVEPEDLTHGRGIRIRSPQTGRIRNLVLRDSQDRQSAITLPVHITVNEPWACCQAAVMGLGIAVASLPNLLPYLESGQLVRVLPSWYADNGSLSLYFPTHKMLPAKTRVFVDFVIEKFREQQLSRKFDARLMFSVT</sequence>
<dbReference type="SUPFAM" id="SSF46785">
    <property type="entry name" value="Winged helix' DNA-binding domain"/>
    <property type="match status" value="1"/>
</dbReference>
<dbReference type="EMBL" id="LR134201">
    <property type="protein sequence ID" value="VEB98545.1"/>
    <property type="molecule type" value="Genomic_DNA"/>
</dbReference>
<dbReference type="CDD" id="cd08422">
    <property type="entry name" value="PBP2_CrgA_like"/>
    <property type="match status" value="1"/>
</dbReference>
<dbReference type="InterPro" id="IPR036388">
    <property type="entry name" value="WH-like_DNA-bd_sf"/>
</dbReference>
<dbReference type="Gene3D" id="1.10.10.10">
    <property type="entry name" value="Winged helix-like DNA-binding domain superfamily/Winged helix DNA-binding domain"/>
    <property type="match status" value="1"/>
</dbReference>
<evidence type="ECO:0000313" key="7">
    <source>
        <dbReference type="Proteomes" id="UP000274122"/>
    </source>
</evidence>
<dbReference type="InterPro" id="IPR036390">
    <property type="entry name" value="WH_DNA-bd_sf"/>
</dbReference>
<proteinExistence type="inferred from homology"/>
<keyword evidence="7" id="KW-1185">Reference proteome</keyword>
<dbReference type="OrthoDB" id="9813056at2"/>
<dbReference type="FunFam" id="1.10.10.10:FF:000001">
    <property type="entry name" value="LysR family transcriptional regulator"/>
    <property type="match status" value="1"/>
</dbReference>
<dbReference type="GO" id="GO:0006351">
    <property type="term" value="P:DNA-templated transcription"/>
    <property type="evidence" value="ECO:0007669"/>
    <property type="project" value="TreeGrafter"/>
</dbReference>
<dbReference type="InterPro" id="IPR005119">
    <property type="entry name" value="LysR_subst-bd"/>
</dbReference>
<evidence type="ECO:0000256" key="2">
    <source>
        <dbReference type="ARBA" id="ARBA00023015"/>
    </source>
</evidence>
<dbReference type="InterPro" id="IPR000847">
    <property type="entry name" value="LysR_HTH_N"/>
</dbReference>
<dbReference type="AlphaFoldDB" id="A0A447V3Q5"/>
<evidence type="ECO:0000259" key="5">
    <source>
        <dbReference type="PROSITE" id="PS50931"/>
    </source>
</evidence>
<dbReference type="PROSITE" id="PS50931">
    <property type="entry name" value="HTH_LYSR"/>
    <property type="match status" value="1"/>
</dbReference>
<reference evidence="6 7" key="1">
    <citation type="submission" date="2018-12" db="EMBL/GenBank/DDBJ databases">
        <authorList>
            <consortium name="Pathogen Informatics"/>
        </authorList>
    </citation>
    <scope>NUCLEOTIDE SEQUENCE [LARGE SCALE GENOMIC DNA]</scope>
    <source>
        <strain evidence="6 7">NCTC11466</strain>
    </source>
</reference>
<dbReference type="GO" id="GO:0003700">
    <property type="term" value="F:DNA-binding transcription factor activity"/>
    <property type="evidence" value="ECO:0007669"/>
    <property type="project" value="InterPro"/>
</dbReference>
<dbReference type="Proteomes" id="UP000274122">
    <property type="component" value="Chromosome"/>
</dbReference>
<dbReference type="Pfam" id="PF03466">
    <property type="entry name" value="LysR_substrate"/>
    <property type="match status" value="1"/>
</dbReference>
<dbReference type="Pfam" id="PF00126">
    <property type="entry name" value="HTH_1"/>
    <property type="match status" value="1"/>
</dbReference>
<dbReference type="RefSeq" id="WP_126356718.1">
    <property type="nucleotide sequence ID" value="NZ_LR134201.1"/>
</dbReference>
<organism evidence="6 7">
    <name type="scientific">Cedecea lapagei</name>
    <dbReference type="NCBI Taxonomy" id="158823"/>
    <lineage>
        <taxon>Bacteria</taxon>
        <taxon>Pseudomonadati</taxon>
        <taxon>Pseudomonadota</taxon>
        <taxon>Gammaproteobacteria</taxon>
        <taxon>Enterobacterales</taxon>
        <taxon>Enterobacteriaceae</taxon>
        <taxon>Cedecea</taxon>
    </lineage>
</organism>
<keyword evidence="4" id="KW-0804">Transcription</keyword>
<gene>
    <name evidence="6" type="primary">dmlR_16</name>
    <name evidence="6" type="ORF">NCTC11466_02726</name>
</gene>
<dbReference type="PANTHER" id="PTHR30537:SF72">
    <property type="entry name" value="LYSR FAMILY TRANSCRIPTIONAL REGULATOR"/>
    <property type="match status" value="1"/>
</dbReference>
<dbReference type="Gene3D" id="3.40.190.290">
    <property type="match status" value="1"/>
</dbReference>
<feature type="domain" description="HTH lysR-type" evidence="5">
    <location>
        <begin position="1"/>
        <end position="57"/>
    </location>
</feature>
<evidence type="ECO:0000256" key="4">
    <source>
        <dbReference type="ARBA" id="ARBA00023163"/>
    </source>
</evidence>
<evidence type="ECO:0000313" key="6">
    <source>
        <dbReference type="EMBL" id="VEB98545.1"/>
    </source>
</evidence>
<dbReference type="KEGG" id="clap:NCTC11466_02726"/>
<dbReference type="PANTHER" id="PTHR30537">
    <property type="entry name" value="HTH-TYPE TRANSCRIPTIONAL REGULATOR"/>
    <property type="match status" value="1"/>
</dbReference>
<accession>A0A447V3Q5</accession>
<keyword evidence="3" id="KW-0238">DNA-binding</keyword>
<keyword evidence="2" id="KW-0805">Transcription regulation</keyword>
<dbReference type="GO" id="GO:0043565">
    <property type="term" value="F:sequence-specific DNA binding"/>
    <property type="evidence" value="ECO:0007669"/>
    <property type="project" value="TreeGrafter"/>
</dbReference>
<dbReference type="InterPro" id="IPR058163">
    <property type="entry name" value="LysR-type_TF_proteobact-type"/>
</dbReference>
<dbReference type="SUPFAM" id="SSF53850">
    <property type="entry name" value="Periplasmic binding protein-like II"/>
    <property type="match status" value="1"/>
</dbReference>